<feature type="transmembrane region" description="Helical" evidence="6">
    <location>
        <begin position="1480"/>
        <end position="1505"/>
    </location>
</feature>
<feature type="compositionally biased region" description="Low complexity" evidence="5">
    <location>
        <begin position="486"/>
        <end position="509"/>
    </location>
</feature>
<dbReference type="PANTHER" id="PTHR11567">
    <property type="entry name" value="ACID PHOSPHATASE-RELATED"/>
    <property type="match status" value="1"/>
</dbReference>
<evidence type="ECO:0000256" key="4">
    <source>
        <dbReference type="SAM" id="Coils"/>
    </source>
</evidence>
<evidence type="ECO:0000256" key="6">
    <source>
        <dbReference type="SAM" id="Phobius"/>
    </source>
</evidence>
<dbReference type="Proteomes" id="UP000054937">
    <property type="component" value="Unassembled WGS sequence"/>
</dbReference>
<comment type="similarity">
    <text evidence="1">Belongs to the histidine acid phosphatase family.</text>
</comment>
<dbReference type="Gene3D" id="3.40.50.1240">
    <property type="entry name" value="Phosphoglycerate mutase-like"/>
    <property type="match status" value="1"/>
</dbReference>
<dbReference type="PROSITE" id="PS00018">
    <property type="entry name" value="EF_HAND_1"/>
    <property type="match status" value="2"/>
</dbReference>
<feature type="region of interest" description="Disordered" evidence="5">
    <location>
        <begin position="667"/>
        <end position="709"/>
    </location>
</feature>
<evidence type="ECO:0000313" key="9">
    <source>
        <dbReference type="Proteomes" id="UP000054937"/>
    </source>
</evidence>
<feature type="domain" description="EF-hand" evidence="7">
    <location>
        <begin position="17"/>
        <end position="52"/>
    </location>
</feature>
<dbReference type="OrthoDB" id="258392at2759"/>
<dbReference type="SMART" id="SM00054">
    <property type="entry name" value="EFh"/>
    <property type="match status" value="2"/>
</dbReference>
<accession>A0A0V0R1R3</accession>
<keyword evidence="6" id="KW-1133">Transmembrane helix</keyword>
<keyword evidence="4" id="KW-0175">Coiled coil</keyword>
<dbReference type="PANTHER" id="PTHR11567:SF110">
    <property type="entry name" value="2-PHOSPHOXYLOSE PHOSPHATASE 1"/>
    <property type="match status" value="1"/>
</dbReference>
<evidence type="ECO:0000259" key="7">
    <source>
        <dbReference type="PROSITE" id="PS50222"/>
    </source>
</evidence>
<keyword evidence="6" id="KW-0812">Transmembrane</keyword>
<evidence type="ECO:0000256" key="3">
    <source>
        <dbReference type="ARBA" id="ARBA00022837"/>
    </source>
</evidence>
<keyword evidence="2" id="KW-0378">Hydrolase</keyword>
<gene>
    <name evidence="8" type="ORF">PPERSA_12952</name>
</gene>
<feature type="region of interest" description="Disordered" evidence="5">
    <location>
        <begin position="476"/>
        <end position="509"/>
    </location>
</feature>
<dbReference type="InterPro" id="IPR018247">
    <property type="entry name" value="EF_Hand_1_Ca_BS"/>
</dbReference>
<dbReference type="GO" id="GO:0016791">
    <property type="term" value="F:phosphatase activity"/>
    <property type="evidence" value="ECO:0007669"/>
    <property type="project" value="TreeGrafter"/>
</dbReference>
<evidence type="ECO:0000256" key="5">
    <source>
        <dbReference type="SAM" id="MobiDB-lite"/>
    </source>
</evidence>
<name>A0A0V0R1R3_PSEPJ</name>
<comment type="caution">
    <text evidence="8">The sequence shown here is derived from an EMBL/GenBank/DDBJ whole genome shotgun (WGS) entry which is preliminary data.</text>
</comment>
<evidence type="ECO:0000256" key="2">
    <source>
        <dbReference type="ARBA" id="ARBA00022801"/>
    </source>
</evidence>
<evidence type="ECO:0000256" key="1">
    <source>
        <dbReference type="ARBA" id="ARBA00005375"/>
    </source>
</evidence>
<feature type="compositionally biased region" description="Polar residues" evidence="5">
    <location>
        <begin position="677"/>
        <end position="709"/>
    </location>
</feature>
<dbReference type="InterPro" id="IPR000560">
    <property type="entry name" value="His_Pase_clade-2"/>
</dbReference>
<protein>
    <recommendedName>
        <fullName evidence="7">EF-hand domain-containing protein</fullName>
    </recommendedName>
</protein>
<keyword evidence="3" id="KW-0106">Calcium</keyword>
<feature type="compositionally biased region" description="Polar residues" evidence="5">
    <location>
        <begin position="476"/>
        <end position="485"/>
    </location>
</feature>
<dbReference type="InterPro" id="IPR029033">
    <property type="entry name" value="His_PPase_superfam"/>
</dbReference>
<dbReference type="PROSITE" id="PS50222">
    <property type="entry name" value="EF_HAND_2"/>
    <property type="match status" value="2"/>
</dbReference>
<dbReference type="InParanoid" id="A0A0V0R1R3"/>
<evidence type="ECO:0000313" key="8">
    <source>
        <dbReference type="EMBL" id="KRX08471.1"/>
    </source>
</evidence>
<dbReference type="InterPro" id="IPR011992">
    <property type="entry name" value="EF-hand-dom_pair"/>
</dbReference>
<sequence>MSQDSEVNYQGKSITQLSKEAIKEVFQNFDKDKSGYIELNEIELLAQELKMKQNEIQECKQAMKLIDVNEDGKISFEEFWDWWRRGGAGQKMDQLIYMKLKAMKLLSKAHSEFIRFGGSLESQFENKLDTHFISINYMEDYGNFNINLLGLFNHEEAKIEKKIGQLQNQKQLNIIKTSLITLLSSSKFKLSFKNIDDIDDLFSGLGLNDLVNNQPTNRDLIQDIQQEGSQFLRVLKNNLQEDPDQTVNQQVDSEAILILRLVKIIKDYFEDQGWKKYNELDQNNQNKLLSEKYQLNHINELSHQNSKQNLQTLASFRTQNDNSQLKFYQQLQEQQQTQTQLEEMEQDEIYKMIKTPREDHLPKQQLKYFYQNNQESNELEQKQKNKTKNQIQKNDTMSDQNNNLQGQIKKSHSFQKIKSSKILNQYHENQNKPSYNKIYEQYQKQFKKIKNNSNNQLNQNNKYQTHSQQIVSRFTRTNTVQPSSMQSQQQQQHYNNQDQKQQKYQQTQQQSTLYNLKNLKNQKFFNRQQSNNNLSEAASDQQTKKQIQISKKQINKQDCDQLYTNQTRITTKQDEQDCDIVNLSNEKKNFNDIRVQKQFKNIIQQPENDLNNSYNYQQDKQINKNNQYQLGEQNQYKNKIDIKQIQNNQPYSTQTQFQQQNTIQKVNQSKTAKKQLSHNNSKKQIQNYSNREYRSVSHQNQNESKKPQQNIYNFNTISPISQKQYQTLNNIQIPMNKQEDYHQYQGIKVLNNHDILKNQKSVQKKAKNLSPTQFQQQKIDQKLNQNNYFSQKNSARKSNFEDIFNDTYDNKYTSNHKQKPMNQNISQNFTFKQNLSPTQKSPIKQNKCSVQNFIVKNCDEINQLAKKTLEQQQTQLIDENNNYNSFSENLQKTTENYNYQQQVSNYLTHQNQLEAQNNYQDTGIQFQDEDNKNSNFYGENQSIIEQIKIGNLQFEQTEMERIKKNDDKYGTVIYSESFVDNQNQNQNQYQQYQNNGIQNQNSAIINHTKNKNNLIQNQVQSQQVQAYQKQYSTYTYQLKGNQDIGQQYNGARQPLYRQDNIQQTQQSELLSGGMRQHYLLGKTMRKEFIEERKFLDDNFNHQQIQILSSNLNRNIQSAISHYYGFYPLGSGPYFSKKLEPEHFLPPYKNLQNNSDTQVYQGYEALPDFLQVFPIHLSYNDENIFSYKCPREQTLKKYYSKYNQKSYNYVWKKYGIPIAQEMNKIFNQNFNSLELLSRLYDTIMSLQYQGSELIQQITQEQYKILKFIRNFEYTYQHSGLFNQAMSTQILKYIKNNLLEKIKLGDKQKLKWITLSGQDTNIVQIMVALNLTSPQCILDQFEGKNMSKYQSCLSLPKFASQFLFELYKKEDQINETGQSEYYLKIRYDGQYINFCEQNLILDQISNKNQINSQKNEKKFQQTCEFYQFQQHIDNYIVEDPWTLCGLSRVKQWATPEDFEDFKLNPRYNGLTPQEYFKRESHMFLYFLVFLSGIILAASMMMFGNYHFQDQELTQKVKLKNERLYQLDSV</sequence>
<dbReference type="Gene3D" id="1.10.238.10">
    <property type="entry name" value="EF-hand"/>
    <property type="match status" value="1"/>
</dbReference>
<dbReference type="CDD" id="cd07061">
    <property type="entry name" value="HP_HAP_like"/>
    <property type="match status" value="1"/>
</dbReference>
<reference evidence="8 9" key="1">
    <citation type="journal article" date="2015" name="Sci. Rep.">
        <title>Genome of the facultative scuticociliatosis pathogen Pseudocohnilembus persalinus provides insight into its virulence through horizontal gene transfer.</title>
        <authorList>
            <person name="Xiong J."/>
            <person name="Wang G."/>
            <person name="Cheng J."/>
            <person name="Tian M."/>
            <person name="Pan X."/>
            <person name="Warren A."/>
            <person name="Jiang C."/>
            <person name="Yuan D."/>
            <person name="Miao W."/>
        </authorList>
    </citation>
    <scope>NUCLEOTIDE SEQUENCE [LARGE SCALE GENOMIC DNA]</scope>
    <source>
        <strain evidence="8">36N120E</strain>
    </source>
</reference>
<dbReference type="CDD" id="cd00051">
    <property type="entry name" value="EFh"/>
    <property type="match status" value="1"/>
</dbReference>
<keyword evidence="9" id="KW-1185">Reference proteome</keyword>
<feature type="coiled-coil region" evidence="4">
    <location>
        <begin position="862"/>
        <end position="889"/>
    </location>
</feature>
<feature type="compositionally biased region" description="Polar residues" evidence="5">
    <location>
        <begin position="395"/>
        <end position="408"/>
    </location>
</feature>
<keyword evidence="6" id="KW-0472">Membrane</keyword>
<dbReference type="Pfam" id="PF13499">
    <property type="entry name" value="EF-hand_7"/>
    <property type="match status" value="1"/>
</dbReference>
<proteinExistence type="inferred from homology"/>
<dbReference type="InterPro" id="IPR002048">
    <property type="entry name" value="EF_hand_dom"/>
</dbReference>
<dbReference type="GO" id="GO:0005509">
    <property type="term" value="F:calcium ion binding"/>
    <property type="evidence" value="ECO:0007669"/>
    <property type="project" value="InterPro"/>
</dbReference>
<dbReference type="InterPro" id="IPR050645">
    <property type="entry name" value="Histidine_acid_phosphatase"/>
</dbReference>
<dbReference type="SUPFAM" id="SSF53254">
    <property type="entry name" value="Phosphoglycerate mutase-like"/>
    <property type="match status" value="1"/>
</dbReference>
<dbReference type="SUPFAM" id="SSF47473">
    <property type="entry name" value="EF-hand"/>
    <property type="match status" value="1"/>
</dbReference>
<feature type="region of interest" description="Disordered" evidence="5">
    <location>
        <begin position="377"/>
        <end position="415"/>
    </location>
</feature>
<dbReference type="EMBL" id="LDAU01000063">
    <property type="protein sequence ID" value="KRX08471.1"/>
    <property type="molecule type" value="Genomic_DNA"/>
</dbReference>
<feature type="domain" description="EF-hand" evidence="7">
    <location>
        <begin position="54"/>
        <end position="89"/>
    </location>
</feature>
<organism evidence="8 9">
    <name type="scientific">Pseudocohnilembus persalinus</name>
    <name type="common">Ciliate</name>
    <dbReference type="NCBI Taxonomy" id="266149"/>
    <lineage>
        <taxon>Eukaryota</taxon>
        <taxon>Sar</taxon>
        <taxon>Alveolata</taxon>
        <taxon>Ciliophora</taxon>
        <taxon>Intramacronucleata</taxon>
        <taxon>Oligohymenophorea</taxon>
        <taxon>Scuticociliatia</taxon>
        <taxon>Philasterida</taxon>
        <taxon>Pseudocohnilembidae</taxon>
        <taxon>Pseudocohnilembus</taxon>
    </lineage>
</organism>